<dbReference type="EC" id="6.3.4.21" evidence="2"/>
<reference evidence="7 8" key="1">
    <citation type="submission" date="2024-01" db="EMBL/GenBank/DDBJ databases">
        <title>A telomere-to-telomere, gap-free genome of sweet tea (Lithocarpus litseifolius).</title>
        <authorList>
            <person name="Zhou J."/>
        </authorList>
    </citation>
    <scope>NUCLEOTIDE SEQUENCE [LARGE SCALE GENOMIC DNA]</scope>
    <source>
        <strain evidence="7">Zhou-2022a</strain>
        <tissue evidence="7">Leaf</tissue>
    </source>
</reference>
<evidence type="ECO:0000313" key="7">
    <source>
        <dbReference type="EMBL" id="KAK9993036.1"/>
    </source>
</evidence>
<dbReference type="Proteomes" id="UP001459277">
    <property type="component" value="Unassembled WGS sequence"/>
</dbReference>
<comment type="caution">
    <text evidence="7">The sequence shown here is derived from an EMBL/GenBank/DDBJ whole genome shotgun (WGS) entry which is preliminary data.</text>
</comment>
<keyword evidence="5" id="KW-0662">Pyridine nucleotide biosynthesis</keyword>
<accession>A0AAW2C4A2</accession>
<dbReference type="InterPro" id="IPR007229">
    <property type="entry name" value="Nic_PRibTrfase-Fam"/>
</dbReference>
<organism evidence="7 8">
    <name type="scientific">Lithocarpus litseifolius</name>
    <dbReference type="NCBI Taxonomy" id="425828"/>
    <lineage>
        <taxon>Eukaryota</taxon>
        <taxon>Viridiplantae</taxon>
        <taxon>Streptophyta</taxon>
        <taxon>Embryophyta</taxon>
        <taxon>Tracheophyta</taxon>
        <taxon>Spermatophyta</taxon>
        <taxon>Magnoliopsida</taxon>
        <taxon>eudicotyledons</taxon>
        <taxon>Gunneridae</taxon>
        <taxon>Pentapetalae</taxon>
        <taxon>rosids</taxon>
        <taxon>fabids</taxon>
        <taxon>Fagales</taxon>
        <taxon>Fagaceae</taxon>
        <taxon>Lithocarpus</taxon>
    </lineage>
</organism>
<dbReference type="AlphaFoldDB" id="A0AAW2C4A2"/>
<keyword evidence="8" id="KW-1185">Reference proteome</keyword>
<dbReference type="SUPFAM" id="SSF51690">
    <property type="entry name" value="Nicotinate/Quinolinate PRTase C-terminal domain-like"/>
    <property type="match status" value="1"/>
</dbReference>
<keyword evidence="4" id="KW-0436">Ligase</keyword>
<evidence type="ECO:0000256" key="3">
    <source>
        <dbReference type="ARBA" id="ARBA00022553"/>
    </source>
</evidence>
<proteinExistence type="predicted"/>
<evidence type="ECO:0000256" key="1">
    <source>
        <dbReference type="ARBA" id="ARBA00004952"/>
    </source>
</evidence>
<protein>
    <recommendedName>
        <fullName evidence="2">nicotinate phosphoribosyltransferase</fullName>
        <ecNumber evidence="2">6.3.4.21</ecNumber>
    </recommendedName>
</protein>
<keyword evidence="3" id="KW-0597">Phosphoprotein</keyword>
<name>A0AAW2C4A2_9ROSI</name>
<dbReference type="GO" id="GO:0034355">
    <property type="term" value="P:NAD+ biosynthetic process via the salvage pathway"/>
    <property type="evidence" value="ECO:0007669"/>
    <property type="project" value="TreeGrafter"/>
</dbReference>
<comment type="catalytic activity">
    <reaction evidence="6">
        <text>5-phospho-alpha-D-ribose 1-diphosphate + nicotinate + ATP + H2O = nicotinate beta-D-ribonucleotide + ADP + phosphate + diphosphate</text>
        <dbReference type="Rhea" id="RHEA:36163"/>
        <dbReference type="ChEBI" id="CHEBI:15377"/>
        <dbReference type="ChEBI" id="CHEBI:30616"/>
        <dbReference type="ChEBI" id="CHEBI:32544"/>
        <dbReference type="ChEBI" id="CHEBI:33019"/>
        <dbReference type="ChEBI" id="CHEBI:43474"/>
        <dbReference type="ChEBI" id="CHEBI:57502"/>
        <dbReference type="ChEBI" id="CHEBI:58017"/>
        <dbReference type="ChEBI" id="CHEBI:456216"/>
        <dbReference type="EC" id="6.3.4.21"/>
    </reaction>
</comment>
<evidence type="ECO:0000256" key="4">
    <source>
        <dbReference type="ARBA" id="ARBA00022598"/>
    </source>
</evidence>
<dbReference type="EMBL" id="JAZDWU010000008">
    <property type="protein sequence ID" value="KAK9993036.1"/>
    <property type="molecule type" value="Genomic_DNA"/>
</dbReference>
<evidence type="ECO:0000256" key="6">
    <source>
        <dbReference type="ARBA" id="ARBA00048668"/>
    </source>
</evidence>
<dbReference type="Gene3D" id="3.20.20.70">
    <property type="entry name" value="Aldolase class I"/>
    <property type="match status" value="1"/>
</dbReference>
<dbReference type="InterPro" id="IPR013785">
    <property type="entry name" value="Aldolase_TIM"/>
</dbReference>
<evidence type="ECO:0000256" key="2">
    <source>
        <dbReference type="ARBA" id="ARBA00013236"/>
    </source>
</evidence>
<dbReference type="GO" id="GO:0005829">
    <property type="term" value="C:cytosol"/>
    <property type="evidence" value="ECO:0007669"/>
    <property type="project" value="TreeGrafter"/>
</dbReference>
<gene>
    <name evidence="7" type="ORF">SO802_022739</name>
</gene>
<evidence type="ECO:0000313" key="8">
    <source>
        <dbReference type="Proteomes" id="UP001459277"/>
    </source>
</evidence>
<comment type="pathway">
    <text evidence="1">Cofactor biosynthesis; NAD(+) biosynthesis; nicotinate D-ribonucleotide from nicotinate: step 1/1.</text>
</comment>
<dbReference type="PANTHER" id="PTHR11098">
    <property type="entry name" value="NICOTINATE PHOSPHORIBOSYLTRANSFERASE"/>
    <property type="match status" value="1"/>
</dbReference>
<dbReference type="PANTHER" id="PTHR11098:SF1">
    <property type="entry name" value="NICOTINATE PHOSPHORIBOSYLTRANSFERASE"/>
    <property type="match status" value="1"/>
</dbReference>
<dbReference type="InterPro" id="IPR036068">
    <property type="entry name" value="Nicotinate_pribotase-like_C"/>
</dbReference>
<evidence type="ECO:0000256" key="5">
    <source>
        <dbReference type="ARBA" id="ARBA00022642"/>
    </source>
</evidence>
<dbReference type="GO" id="GO:0004516">
    <property type="term" value="F:nicotinate phosphoribosyltransferase activity"/>
    <property type="evidence" value="ECO:0007669"/>
    <property type="project" value="UniProtKB-EC"/>
</dbReference>
<sequence length="118" mass="13242">MNLDDVLCRYKATGIRLDSGDLAYLSCEARKFFVAIENDFGVPGFGKTAITASNDLNEETLDALNKQGHKVDAFQRCVTMIEPRLVIWNHLEAISTKREAVRYPFKGSHLLLSLLGMH</sequence>